<gene>
    <name evidence="6" type="primary">rimI</name>
    <name evidence="6" type="ORF">GMD42_00900</name>
</gene>
<accession>A0A6I3S3L9</accession>
<dbReference type="InterPro" id="IPR006464">
    <property type="entry name" value="AcTrfase_RimI/Ard1"/>
</dbReference>
<dbReference type="NCBIfam" id="TIGR01575">
    <property type="entry name" value="rimI"/>
    <property type="match status" value="1"/>
</dbReference>
<dbReference type="EC" id="2.3.1.266" evidence="5"/>
<dbReference type="InterPro" id="IPR050680">
    <property type="entry name" value="YpeA/RimI_acetyltransf"/>
</dbReference>
<comment type="subcellular location">
    <subcellularLocation>
        <location evidence="5">Cytoplasm</location>
    </subcellularLocation>
</comment>
<protein>
    <recommendedName>
        <fullName evidence="5">[Ribosomal protein bS18]-alanine N-acetyltransferase</fullName>
        <ecNumber evidence="5">2.3.1.266</ecNumber>
    </recommendedName>
</protein>
<evidence type="ECO:0000256" key="4">
    <source>
        <dbReference type="ARBA" id="ARBA00023315"/>
    </source>
</evidence>
<dbReference type="CDD" id="cd04301">
    <property type="entry name" value="NAT_SF"/>
    <property type="match status" value="1"/>
</dbReference>
<comment type="catalytic activity">
    <reaction evidence="5">
        <text>N-terminal L-alanyl-[ribosomal protein bS18] + acetyl-CoA = N-terminal N(alpha)-acetyl-L-alanyl-[ribosomal protein bS18] + CoA + H(+)</text>
        <dbReference type="Rhea" id="RHEA:43756"/>
        <dbReference type="Rhea" id="RHEA-COMP:10676"/>
        <dbReference type="Rhea" id="RHEA-COMP:10677"/>
        <dbReference type="ChEBI" id="CHEBI:15378"/>
        <dbReference type="ChEBI" id="CHEBI:57287"/>
        <dbReference type="ChEBI" id="CHEBI:57288"/>
        <dbReference type="ChEBI" id="CHEBI:64718"/>
        <dbReference type="ChEBI" id="CHEBI:83683"/>
        <dbReference type="EC" id="2.3.1.266"/>
    </reaction>
</comment>
<dbReference type="PANTHER" id="PTHR43420">
    <property type="entry name" value="ACETYLTRANSFERASE"/>
    <property type="match status" value="1"/>
</dbReference>
<dbReference type="Pfam" id="PF00583">
    <property type="entry name" value="Acetyltransf_1"/>
    <property type="match status" value="1"/>
</dbReference>
<reference evidence="6 7" key="1">
    <citation type="journal article" date="2019" name="Nat. Med.">
        <title>A library of human gut bacterial isolates paired with longitudinal multiomics data enables mechanistic microbiome research.</title>
        <authorList>
            <person name="Poyet M."/>
            <person name="Groussin M."/>
            <person name="Gibbons S.M."/>
            <person name="Avila-Pacheco J."/>
            <person name="Jiang X."/>
            <person name="Kearney S.M."/>
            <person name="Perrotta A.R."/>
            <person name="Berdy B."/>
            <person name="Zhao S."/>
            <person name="Lieberman T.D."/>
            <person name="Swanson P.K."/>
            <person name="Smith M."/>
            <person name="Roesemann S."/>
            <person name="Alexander J.E."/>
            <person name="Rich S.A."/>
            <person name="Livny J."/>
            <person name="Vlamakis H."/>
            <person name="Clish C."/>
            <person name="Bullock K."/>
            <person name="Deik A."/>
            <person name="Scott J."/>
            <person name="Pierce K.A."/>
            <person name="Xavier R.J."/>
            <person name="Alm E.J."/>
        </authorList>
    </citation>
    <scope>NUCLEOTIDE SEQUENCE [LARGE SCALE GENOMIC DNA]</scope>
    <source>
        <strain evidence="6 7">BIOML-A2</strain>
    </source>
</reference>
<organism evidence="6 7">
    <name type="scientific">Parasutterella excrementihominis</name>
    <dbReference type="NCBI Taxonomy" id="487175"/>
    <lineage>
        <taxon>Bacteria</taxon>
        <taxon>Pseudomonadati</taxon>
        <taxon>Pseudomonadota</taxon>
        <taxon>Betaproteobacteria</taxon>
        <taxon>Burkholderiales</taxon>
        <taxon>Sutterellaceae</taxon>
        <taxon>Parasutterella</taxon>
    </lineage>
</organism>
<keyword evidence="3 6" id="KW-0808">Transferase</keyword>
<dbReference type="PROSITE" id="PS51186">
    <property type="entry name" value="GNAT"/>
    <property type="match status" value="1"/>
</dbReference>
<comment type="function">
    <text evidence="5">Acetylates the N-terminal alanine of ribosomal protein bS18.</text>
</comment>
<sequence length="150" mass="17325">MAEDLLITRMTSDDIDDVVLLDRSIFYDPWARTSFSGSLKKDTCLILRRDGELEGYAIFSSIFDEGELLRIAVNPLSRRKGYATMLMNELSKLGRERNIEHWFLEVRAGNLGAIKLYEKFGFIMMGRRKGYYAAPNGREDAITMHAYRKK</sequence>
<proteinExistence type="inferred from homology"/>
<dbReference type="GO" id="GO:0008999">
    <property type="term" value="F:protein-N-terminal-alanine acetyltransferase activity"/>
    <property type="evidence" value="ECO:0007669"/>
    <property type="project" value="UniProtKB-EC"/>
</dbReference>
<dbReference type="SUPFAM" id="SSF55729">
    <property type="entry name" value="Acyl-CoA N-acyltransferases (Nat)"/>
    <property type="match status" value="1"/>
</dbReference>
<evidence type="ECO:0000313" key="6">
    <source>
        <dbReference type="EMBL" id="MTU42201.1"/>
    </source>
</evidence>
<evidence type="ECO:0000256" key="3">
    <source>
        <dbReference type="ARBA" id="ARBA00022679"/>
    </source>
</evidence>
<dbReference type="EMBL" id="WNCL01000002">
    <property type="protein sequence ID" value="MTU42201.1"/>
    <property type="molecule type" value="Genomic_DNA"/>
</dbReference>
<dbReference type="AlphaFoldDB" id="A0A6I3S3L9"/>
<evidence type="ECO:0000313" key="7">
    <source>
        <dbReference type="Proteomes" id="UP000462362"/>
    </source>
</evidence>
<keyword evidence="4" id="KW-0012">Acyltransferase</keyword>
<evidence type="ECO:0000256" key="1">
    <source>
        <dbReference type="ARBA" id="ARBA00005395"/>
    </source>
</evidence>
<dbReference type="InterPro" id="IPR000182">
    <property type="entry name" value="GNAT_dom"/>
</dbReference>
<name>A0A6I3S3L9_9BURK</name>
<dbReference type="GO" id="GO:0005737">
    <property type="term" value="C:cytoplasm"/>
    <property type="evidence" value="ECO:0007669"/>
    <property type="project" value="UniProtKB-SubCell"/>
</dbReference>
<dbReference type="Gene3D" id="3.40.630.30">
    <property type="match status" value="1"/>
</dbReference>
<evidence type="ECO:0000256" key="2">
    <source>
        <dbReference type="ARBA" id="ARBA00022490"/>
    </source>
</evidence>
<comment type="caution">
    <text evidence="6">The sequence shown here is derived from an EMBL/GenBank/DDBJ whole genome shotgun (WGS) entry which is preliminary data.</text>
</comment>
<dbReference type="Proteomes" id="UP000462362">
    <property type="component" value="Unassembled WGS sequence"/>
</dbReference>
<dbReference type="RefSeq" id="WP_008811039.1">
    <property type="nucleotide sequence ID" value="NZ_CAJUON010000011.1"/>
</dbReference>
<keyword evidence="2 5" id="KW-0963">Cytoplasm</keyword>
<comment type="similarity">
    <text evidence="1 5">Belongs to the acetyltransferase family. RimI subfamily.</text>
</comment>
<evidence type="ECO:0000256" key="5">
    <source>
        <dbReference type="RuleBase" id="RU363094"/>
    </source>
</evidence>
<dbReference type="InterPro" id="IPR016181">
    <property type="entry name" value="Acyl_CoA_acyltransferase"/>
</dbReference>
<dbReference type="PANTHER" id="PTHR43420:SF44">
    <property type="entry name" value="ACETYLTRANSFERASE YPEA"/>
    <property type="match status" value="1"/>
</dbReference>